<dbReference type="Proteomes" id="UP000326936">
    <property type="component" value="Chromosome"/>
</dbReference>
<accession>A0A5P9CIT7</accession>
<proteinExistence type="predicted"/>
<gene>
    <name evidence="1" type="ORF">FIV01_05230</name>
</gene>
<keyword evidence="2" id="KW-1185">Reference proteome</keyword>
<organism evidence="1 2">
    <name type="scientific">Vibrio aquimaris</name>
    <dbReference type="NCBI Taxonomy" id="2587862"/>
    <lineage>
        <taxon>Bacteria</taxon>
        <taxon>Pseudomonadati</taxon>
        <taxon>Pseudomonadota</taxon>
        <taxon>Gammaproteobacteria</taxon>
        <taxon>Vibrionales</taxon>
        <taxon>Vibrionaceae</taxon>
        <taxon>Vibrio</taxon>
    </lineage>
</organism>
<protein>
    <submittedName>
        <fullName evidence="1">Uncharacterized protein</fullName>
    </submittedName>
</protein>
<dbReference type="EMBL" id="CP045350">
    <property type="protein sequence ID" value="QFT25823.1"/>
    <property type="molecule type" value="Genomic_DNA"/>
</dbReference>
<reference evidence="1 2" key="1">
    <citation type="submission" date="2019-10" db="EMBL/GenBank/DDBJ databases">
        <title>Complete genome sequence of Vibrio sp. strain THAF100, isolated from non-filtered water from the water column of tank 6 of a marine aquarium containing stony-coral fragments. Water maintained at 26 degree C.</title>
        <authorList>
            <person name="Ruckert C."/>
            <person name="Franco A."/>
            <person name="Kalinowski J."/>
            <person name="Glaeser S."/>
        </authorList>
    </citation>
    <scope>NUCLEOTIDE SEQUENCE [LARGE SCALE GENOMIC DNA]</scope>
    <source>
        <strain evidence="1 2">THAF100</strain>
    </source>
</reference>
<dbReference type="AlphaFoldDB" id="A0A5P9CIT7"/>
<evidence type="ECO:0000313" key="1">
    <source>
        <dbReference type="EMBL" id="QFT25823.1"/>
    </source>
</evidence>
<evidence type="ECO:0000313" key="2">
    <source>
        <dbReference type="Proteomes" id="UP000326936"/>
    </source>
</evidence>
<dbReference type="KEGG" id="vaq:FIV01_05230"/>
<sequence>MPLTNNISAIPDTISQRGTDGACSLPSLPQSIAKVELTKNLSQKGFIPYNEATSKMQHGLVVFDFLFPTMSLKIIRLF</sequence>
<name>A0A5P9CIT7_9VIBR</name>